<organism evidence="1 2">
    <name type="scientific">Hydrogenimonas thermophila</name>
    <dbReference type="NCBI Taxonomy" id="223786"/>
    <lineage>
        <taxon>Bacteria</taxon>
        <taxon>Pseudomonadati</taxon>
        <taxon>Campylobacterota</taxon>
        <taxon>Epsilonproteobacteria</taxon>
        <taxon>Campylobacterales</taxon>
        <taxon>Hydrogenimonadaceae</taxon>
        <taxon>Hydrogenimonas</taxon>
    </lineage>
</organism>
<dbReference type="EMBL" id="FOXB01000007">
    <property type="protein sequence ID" value="SFP13288.1"/>
    <property type="molecule type" value="Genomic_DNA"/>
</dbReference>
<reference evidence="1 2" key="1">
    <citation type="submission" date="2016-10" db="EMBL/GenBank/DDBJ databases">
        <authorList>
            <person name="de Groot N.N."/>
        </authorList>
    </citation>
    <scope>NUCLEOTIDE SEQUENCE [LARGE SCALE GENOMIC DNA]</scope>
    <source>
        <strain evidence="1 2">EP1-55-1</strain>
    </source>
</reference>
<sequence>MGYKLLIKIFLLSILTVEAVFALTDIERIDKLVKDIKKERIGLSKTDAKKAKNPFVKAVQKRQELKHVKKYKKRKYNKRLSLKAIVNNRAKINYKWYSHNSTINGYKIIKISNDYVVLKRGNRTIYLYLKNKKNKNIKFSSN</sequence>
<dbReference type="Proteomes" id="UP000199227">
    <property type="component" value="Unassembled WGS sequence"/>
</dbReference>
<proteinExistence type="predicted"/>
<gene>
    <name evidence="1" type="ORF">SAMN05216234_10731</name>
</gene>
<dbReference type="OrthoDB" id="5327097at2"/>
<accession>A0A1I5MUT4</accession>
<evidence type="ECO:0000313" key="2">
    <source>
        <dbReference type="Proteomes" id="UP000199227"/>
    </source>
</evidence>
<protein>
    <submittedName>
        <fullName evidence="1">Uncharacterized protein</fullName>
    </submittedName>
</protein>
<evidence type="ECO:0000313" key="1">
    <source>
        <dbReference type="EMBL" id="SFP13288.1"/>
    </source>
</evidence>
<dbReference type="AlphaFoldDB" id="A0A1I5MUT4"/>
<name>A0A1I5MUT4_9BACT</name>
<dbReference type="STRING" id="223786.SAMN05216234_10731"/>
<keyword evidence="2" id="KW-1185">Reference proteome</keyword>
<dbReference type="RefSeq" id="WP_092911362.1">
    <property type="nucleotide sequence ID" value="NZ_FOXB01000007.1"/>
</dbReference>